<comment type="caution">
    <text evidence="6">The sequence shown here is derived from an EMBL/GenBank/DDBJ whole genome shotgun (WGS) entry which is preliminary data.</text>
</comment>
<evidence type="ECO:0000259" key="5">
    <source>
        <dbReference type="PROSITE" id="PS50975"/>
    </source>
</evidence>
<evidence type="ECO:0000313" key="7">
    <source>
        <dbReference type="Proteomes" id="UP000248749"/>
    </source>
</evidence>
<reference evidence="6 7" key="1">
    <citation type="submission" date="2018-01" db="EMBL/GenBank/DDBJ databases">
        <title>Draft genome sequence of Salinispora sp. 13K206.</title>
        <authorList>
            <person name="Sahin N."/>
            <person name="Saygin H."/>
            <person name="Ay H."/>
        </authorList>
    </citation>
    <scope>NUCLEOTIDE SEQUENCE [LARGE SCALE GENOMIC DNA]</scope>
    <source>
        <strain evidence="6 7">13K206</strain>
    </source>
</reference>
<proteinExistence type="predicted"/>
<evidence type="ECO:0000313" key="6">
    <source>
        <dbReference type="EMBL" id="PZG01843.1"/>
    </source>
</evidence>
<feature type="domain" description="ATP-grasp" evidence="5">
    <location>
        <begin position="133"/>
        <end position="322"/>
    </location>
</feature>
<sequence length="420" mass="43747">MVVSAVRPMSAEKHKRLQEMTNSGAAEGPLVILGANARVAGAAGRLGCPVAYVQGPDDSRVESAGDTAQYFVDYASPEFLDFVGTTLAQLKPRAVVALSEAGLWPAALANELLGLPGTSPETVVTLCDKVLMRSTLVRNGASDLSVRFAEPSDGRQAAELVSSWPAPLEVILKPRSGTGSRGVELIRSPAQLEQRGDLTAAIVEEYIPGQEYSAETFSVDGSHRLVAVAEKRVAPDSFVELGHVVPAPSLSDQDIAMVEAAVSRFLDAVDLRDGAAHTEFKIDNGSVKIIESHNRMAGDDISVLVRLVTGFDLMQASIGWPVGQGVPPLLPTPVAEAAAIAFAVAPPGLVKSVTLPTEAAPGIRIEEVAGYVGPGDLVRALTSSSDRAGHVIVTGPSAESAMAAAEQLAAQIDVQTMPVP</sequence>
<keyword evidence="3 4" id="KW-0067">ATP-binding</keyword>
<dbReference type="SUPFAM" id="SSF56059">
    <property type="entry name" value="Glutathione synthetase ATP-binding domain-like"/>
    <property type="match status" value="1"/>
</dbReference>
<dbReference type="EMBL" id="POUB01000019">
    <property type="protein sequence ID" value="PZG01843.1"/>
    <property type="molecule type" value="Genomic_DNA"/>
</dbReference>
<dbReference type="GO" id="GO:0046872">
    <property type="term" value="F:metal ion binding"/>
    <property type="evidence" value="ECO:0007669"/>
    <property type="project" value="InterPro"/>
</dbReference>
<protein>
    <recommendedName>
        <fullName evidence="5">ATP-grasp domain-containing protein</fullName>
    </recommendedName>
</protein>
<dbReference type="PROSITE" id="PS50975">
    <property type="entry name" value="ATP_GRASP"/>
    <property type="match status" value="1"/>
</dbReference>
<keyword evidence="2 4" id="KW-0547">Nucleotide-binding</keyword>
<keyword evidence="7" id="KW-1185">Reference proteome</keyword>
<dbReference type="InterPro" id="IPR052032">
    <property type="entry name" value="ATP-dep_AA_Ligase"/>
</dbReference>
<dbReference type="GO" id="GO:0005524">
    <property type="term" value="F:ATP binding"/>
    <property type="evidence" value="ECO:0007669"/>
    <property type="project" value="UniProtKB-UniRule"/>
</dbReference>
<dbReference type="Pfam" id="PF13535">
    <property type="entry name" value="ATP-grasp_4"/>
    <property type="match status" value="1"/>
</dbReference>
<evidence type="ECO:0000256" key="4">
    <source>
        <dbReference type="PROSITE-ProRule" id="PRU00409"/>
    </source>
</evidence>
<dbReference type="PANTHER" id="PTHR43585">
    <property type="entry name" value="FUMIPYRROLE BIOSYNTHESIS PROTEIN C"/>
    <property type="match status" value="1"/>
</dbReference>
<evidence type="ECO:0000256" key="2">
    <source>
        <dbReference type="ARBA" id="ARBA00022741"/>
    </source>
</evidence>
<evidence type="ECO:0000256" key="3">
    <source>
        <dbReference type="ARBA" id="ARBA00022840"/>
    </source>
</evidence>
<dbReference type="Proteomes" id="UP000248749">
    <property type="component" value="Unassembled WGS sequence"/>
</dbReference>
<gene>
    <name evidence="6" type="ORF">C1I99_05315</name>
</gene>
<dbReference type="InterPro" id="IPR011761">
    <property type="entry name" value="ATP-grasp"/>
</dbReference>
<evidence type="ECO:0000256" key="1">
    <source>
        <dbReference type="ARBA" id="ARBA00022598"/>
    </source>
</evidence>
<organism evidence="6 7">
    <name type="scientific">Micromonospora deserti</name>
    <dbReference type="NCBI Taxonomy" id="2070366"/>
    <lineage>
        <taxon>Bacteria</taxon>
        <taxon>Bacillati</taxon>
        <taxon>Actinomycetota</taxon>
        <taxon>Actinomycetes</taxon>
        <taxon>Micromonosporales</taxon>
        <taxon>Micromonosporaceae</taxon>
        <taxon>Micromonospora</taxon>
    </lineage>
</organism>
<keyword evidence="1" id="KW-0436">Ligase</keyword>
<dbReference type="Gene3D" id="3.30.470.20">
    <property type="entry name" value="ATP-grasp fold, B domain"/>
    <property type="match status" value="1"/>
</dbReference>
<dbReference type="AlphaFoldDB" id="A0A2W2CTD2"/>
<dbReference type="Pfam" id="PF18603">
    <property type="entry name" value="LAL_C2"/>
    <property type="match status" value="1"/>
</dbReference>
<dbReference type="GO" id="GO:0016874">
    <property type="term" value="F:ligase activity"/>
    <property type="evidence" value="ECO:0007669"/>
    <property type="project" value="UniProtKB-KW"/>
</dbReference>
<accession>A0A2W2CTD2</accession>
<name>A0A2W2CTD2_9ACTN</name>
<dbReference type="InterPro" id="IPR040570">
    <property type="entry name" value="LAL_C2"/>
</dbReference>
<dbReference type="PANTHER" id="PTHR43585:SF2">
    <property type="entry name" value="ATP-GRASP ENZYME FSQD"/>
    <property type="match status" value="1"/>
</dbReference>
<dbReference type="Gene3D" id="3.40.50.20">
    <property type="match status" value="1"/>
</dbReference>